<proteinExistence type="predicted"/>
<dbReference type="FunFam" id="3.40.50.300:FF:000006">
    <property type="entry name" value="DNA-binding transcriptional regulator NtrC"/>
    <property type="match status" value="1"/>
</dbReference>
<dbReference type="InterPro" id="IPR000700">
    <property type="entry name" value="PAS-assoc_C"/>
</dbReference>
<keyword evidence="4" id="KW-0805">Transcription regulation</keyword>
<dbReference type="GO" id="GO:0006355">
    <property type="term" value="P:regulation of DNA-templated transcription"/>
    <property type="evidence" value="ECO:0007669"/>
    <property type="project" value="InterPro"/>
</dbReference>
<dbReference type="GO" id="GO:0005524">
    <property type="term" value="F:ATP binding"/>
    <property type="evidence" value="ECO:0007669"/>
    <property type="project" value="UniProtKB-KW"/>
</dbReference>
<evidence type="ECO:0000256" key="1">
    <source>
        <dbReference type="ARBA" id="ARBA00022741"/>
    </source>
</evidence>
<keyword evidence="1" id="KW-0547">Nucleotide-binding</keyword>
<feature type="domain" description="Sigma-54 factor interaction" evidence="9">
    <location>
        <begin position="260"/>
        <end position="489"/>
    </location>
</feature>
<dbReference type="InterPro" id="IPR025944">
    <property type="entry name" value="Sigma_54_int_dom_CS"/>
</dbReference>
<dbReference type="Gene3D" id="3.30.450.20">
    <property type="entry name" value="PAS domain"/>
    <property type="match status" value="1"/>
</dbReference>
<dbReference type="SMART" id="SM00382">
    <property type="entry name" value="AAA"/>
    <property type="match status" value="1"/>
</dbReference>
<feature type="domain" description="PAS" evidence="10">
    <location>
        <begin position="118"/>
        <end position="163"/>
    </location>
</feature>
<dbReference type="InterPro" id="IPR003593">
    <property type="entry name" value="AAA+_ATPase"/>
</dbReference>
<reference evidence="13" key="1">
    <citation type="submission" date="2016-11" db="EMBL/GenBank/DDBJ databases">
        <authorList>
            <person name="Varghese N."/>
            <person name="Submissions S."/>
        </authorList>
    </citation>
    <scope>NUCLEOTIDE SEQUENCE [LARGE SCALE GENOMIC DNA]</scope>
    <source>
        <strain evidence="13">DSM 17456</strain>
    </source>
</reference>
<organism evidence="12 13">
    <name type="scientific">Halodesulfovibrio marinisediminis DSM 17456</name>
    <dbReference type="NCBI Taxonomy" id="1121457"/>
    <lineage>
        <taxon>Bacteria</taxon>
        <taxon>Pseudomonadati</taxon>
        <taxon>Thermodesulfobacteriota</taxon>
        <taxon>Desulfovibrionia</taxon>
        <taxon>Desulfovibrionales</taxon>
        <taxon>Desulfovibrionaceae</taxon>
        <taxon>Halodesulfovibrio</taxon>
    </lineage>
</organism>
<keyword evidence="8" id="KW-0175">Coiled coil</keyword>
<dbReference type="SUPFAM" id="SSF52540">
    <property type="entry name" value="P-loop containing nucleoside triphosphate hydrolases"/>
    <property type="match status" value="1"/>
</dbReference>
<dbReference type="GO" id="GO:0003677">
    <property type="term" value="F:DNA binding"/>
    <property type="evidence" value="ECO:0007669"/>
    <property type="project" value="UniProtKB-KW"/>
</dbReference>
<evidence type="ECO:0000256" key="4">
    <source>
        <dbReference type="ARBA" id="ARBA00023015"/>
    </source>
</evidence>
<dbReference type="EMBL" id="FSRG01000004">
    <property type="protein sequence ID" value="SIN95612.1"/>
    <property type="molecule type" value="Genomic_DNA"/>
</dbReference>
<dbReference type="InterPro" id="IPR035965">
    <property type="entry name" value="PAS-like_dom_sf"/>
</dbReference>
<dbReference type="Gene3D" id="1.10.8.60">
    <property type="match status" value="1"/>
</dbReference>
<dbReference type="AlphaFoldDB" id="A0A1N6FK21"/>
<keyword evidence="2" id="KW-0058">Aromatic hydrocarbons catabolism</keyword>
<dbReference type="CDD" id="cd00009">
    <property type="entry name" value="AAA"/>
    <property type="match status" value="1"/>
</dbReference>
<dbReference type="Pfam" id="PF18024">
    <property type="entry name" value="HTH_50"/>
    <property type="match status" value="1"/>
</dbReference>
<evidence type="ECO:0000313" key="13">
    <source>
        <dbReference type="Proteomes" id="UP000184694"/>
    </source>
</evidence>
<dbReference type="Pfam" id="PF00158">
    <property type="entry name" value="Sigma54_activat"/>
    <property type="match status" value="1"/>
</dbReference>
<evidence type="ECO:0000256" key="6">
    <source>
        <dbReference type="ARBA" id="ARBA00023163"/>
    </source>
</evidence>
<dbReference type="PROSITE" id="PS00688">
    <property type="entry name" value="SIGMA54_INTERACT_3"/>
    <property type="match status" value="1"/>
</dbReference>
<dbReference type="Gene3D" id="3.40.50.300">
    <property type="entry name" value="P-loop containing nucleotide triphosphate hydrolases"/>
    <property type="match status" value="1"/>
</dbReference>
<dbReference type="InterPro" id="IPR000014">
    <property type="entry name" value="PAS"/>
</dbReference>
<dbReference type="NCBIfam" id="TIGR00229">
    <property type="entry name" value="sensory_box"/>
    <property type="match status" value="1"/>
</dbReference>
<dbReference type="InterPro" id="IPR058031">
    <property type="entry name" value="AAA_lid_NorR"/>
</dbReference>
<evidence type="ECO:0000259" key="9">
    <source>
        <dbReference type="PROSITE" id="PS50045"/>
    </source>
</evidence>
<accession>A0A1N6FK21</accession>
<dbReference type="InterPro" id="IPR030828">
    <property type="entry name" value="HTH_TyrR"/>
</dbReference>
<dbReference type="CDD" id="cd00130">
    <property type="entry name" value="PAS"/>
    <property type="match status" value="1"/>
</dbReference>
<evidence type="ECO:0000256" key="3">
    <source>
        <dbReference type="ARBA" id="ARBA00022840"/>
    </source>
</evidence>
<dbReference type="RefSeq" id="WP_074216180.1">
    <property type="nucleotide sequence ID" value="NZ_FSRG01000004.1"/>
</dbReference>
<dbReference type="InterPro" id="IPR002078">
    <property type="entry name" value="Sigma_54_int"/>
</dbReference>
<dbReference type="PANTHER" id="PTHR32071:SF57">
    <property type="entry name" value="C4-DICARBOXYLATE TRANSPORT TRANSCRIPTIONAL REGULATORY PROTEIN DCTD"/>
    <property type="match status" value="1"/>
</dbReference>
<gene>
    <name evidence="12" type="ORF">SAMN02745161_1355</name>
</gene>
<dbReference type="SUPFAM" id="SSF55785">
    <property type="entry name" value="PYP-like sensor domain (PAS domain)"/>
    <property type="match status" value="1"/>
</dbReference>
<dbReference type="InterPro" id="IPR013767">
    <property type="entry name" value="PAS_fold"/>
</dbReference>
<dbReference type="InterPro" id="IPR025943">
    <property type="entry name" value="Sigma_54_int_dom_ATP-bd_2"/>
</dbReference>
<dbReference type="Pfam" id="PF25601">
    <property type="entry name" value="AAA_lid_14"/>
    <property type="match status" value="1"/>
</dbReference>
<keyword evidence="13" id="KW-1185">Reference proteome</keyword>
<evidence type="ECO:0000256" key="5">
    <source>
        <dbReference type="ARBA" id="ARBA00023125"/>
    </source>
</evidence>
<dbReference type="PROSITE" id="PS50113">
    <property type="entry name" value="PAC"/>
    <property type="match status" value="1"/>
</dbReference>
<dbReference type="OrthoDB" id="9763792at2"/>
<protein>
    <recommendedName>
        <fullName evidence="7">HTH-type transcriptional regulatory protein TyrR</fullName>
    </recommendedName>
</protein>
<feature type="domain" description="PAC" evidence="11">
    <location>
        <begin position="185"/>
        <end position="237"/>
    </location>
</feature>
<keyword evidence="5" id="KW-0238">DNA-binding</keyword>
<dbReference type="PROSITE" id="PS50112">
    <property type="entry name" value="PAS"/>
    <property type="match status" value="1"/>
</dbReference>
<evidence type="ECO:0000313" key="12">
    <source>
        <dbReference type="EMBL" id="SIN95612.1"/>
    </source>
</evidence>
<evidence type="ECO:0000256" key="7">
    <source>
        <dbReference type="ARBA" id="ARBA00029500"/>
    </source>
</evidence>
<dbReference type="InterPro" id="IPR027417">
    <property type="entry name" value="P-loop_NTPase"/>
</dbReference>
<dbReference type="PROSITE" id="PS00676">
    <property type="entry name" value="SIGMA54_INTERACT_2"/>
    <property type="match status" value="1"/>
</dbReference>
<keyword evidence="6" id="KW-0804">Transcription</keyword>
<evidence type="ECO:0000259" key="10">
    <source>
        <dbReference type="PROSITE" id="PS50112"/>
    </source>
</evidence>
<dbReference type="PROSITE" id="PS50045">
    <property type="entry name" value="SIGMA54_INTERACT_4"/>
    <property type="match status" value="1"/>
</dbReference>
<sequence length="579" mass="64142">MPTNRTLTSDSANENFFSTIFCKGKEWLIDSYTNNLCTLFTNFSQANEPKSFLHHIQEYAPPADALQVANLNEGETVFVKIQNVNYCVTWHWIDETTEYRSVTIYSINDESFQNAALHKEELDVLFESMHDGIWVIDGNGITQRVNKAMERIAGIKAEGVIGKHVSEAVEMGYTTTCVTLRALEAGHSVTMFDDYSNGVRCLNTSTPIFDANGEAWRAIACIRDISEMKTLQTKLSKYELEAQVYRDKLKTLEKGQAEGILGNSPAMLQLSQDVQRAAHVDAPVLLLGETGTGKTLTAGTIHKQSGRGEGPFISINCGAIPSELLEAELFGYEPGAFSGASDKGKAGMFELADGGTLFLDEVAELPLLMQVKLLHVLDGDGYRKVGGTTQLKPNVRIIAATNKSFDQLLASGKFREDLYYRLRVLIVSIPPLRERSEDIPLLVQHFLTTANLKYNLRKTLSPDLLSILSQNSWPGNVRELRAAVDYLVAMSDQDLITPDYLPPHFLSGCEDGGTIMSNATRINLKEEVESLERKLIKQALIEGKSTYKAAKLLGTSQSTIVRKAQRYRIGLVEVSHDLS</sequence>
<dbReference type="STRING" id="1121457.SAMN02745161_1355"/>
<dbReference type="Proteomes" id="UP000184694">
    <property type="component" value="Unassembled WGS sequence"/>
</dbReference>
<keyword evidence="3" id="KW-0067">ATP-binding</keyword>
<dbReference type="SMART" id="SM00091">
    <property type="entry name" value="PAS"/>
    <property type="match status" value="1"/>
</dbReference>
<feature type="coiled-coil region" evidence="8">
    <location>
        <begin position="228"/>
        <end position="255"/>
    </location>
</feature>
<dbReference type="InterPro" id="IPR009057">
    <property type="entry name" value="Homeodomain-like_sf"/>
</dbReference>
<dbReference type="PANTHER" id="PTHR32071">
    <property type="entry name" value="TRANSCRIPTIONAL REGULATORY PROTEIN"/>
    <property type="match status" value="1"/>
</dbReference>
<dbReference type="Pfam" id="PF00989">
    <property type="entry name" value="PAS"/>
    <property type="match status" value="1"/>
</dbReference>
<dbReference type="SUPFAM" id="SSF46689">
    <property type="entry name" value="Homeodomain-like"/>
    <property type="match status" value="1"/>
</dbReference>
<evidence type="ECO:0000259" key="11">
    <source>
        <dbReference type="PROSITE" id="PS50113"/>
    </source>
</evidence>
<name>A0A1N6FK21_9BACT</name>
<dbReference type="Gene3D" id="1.10.10.60">
    <property type="entry name" value="Homeodomain-like"/>
    <property type="match status" value="1"/>
</dbReference>
<evidence type="ECO:0000256" key="2">
    <source>
        <dbReference type="ARBA" id="ARBA00022797"/>
    </source>
</evidence>
<evidence type="ECO:0000256" key="8">
    <source>
        <dbReference type="SAM" id="Coils"/>
    </source>
</evidence>